<sequence>MKKHSVMLIGQAELRELGVGFQHRLHHAHCSLPELRRVLTWHSSILLQRTEQNLGYFIGASQAKRSTTTEQQKSVSTRTDAVSSAYADDLG</sequence>
<organism evidence="2 3">
    <name type="scientific">Rhodococcoides kyotonense</name>
    <dbReference type="NCBI Taxonomy" id="398843"/>
    <lineage>
        <taxon>Bacteria</taxon>
        <taxon>Bacillati</taxon>
        <taxon>Actinomycetota</taxon>
        <taxon>Actinomycetes</taxon>
        <taxon>Mycobacteriales</taxon>
        <taxon>Nocardiaceae</taxon>
        <taxon>Rhodococcoides</taxon>
    </lineage>
</organism>
<reference evidence="2 3" key="1">
    <citation type="submission" date="2016-03" db="EMBL/GenBank/DDBJ databases">
        <title>Genome sequence of Rhodococcus kyotonensis KB10.</title>
        <authorList>
            <person name="Jeong H."/>
            <person name="Hong C.E."/>
            <person name="Jo S.H."/>
            <person name="Park J.M."/>
        </authorList>
    </citation>
    <scope>NUCLEOTIDE SEQUENCE [LARGE SCALE GENOMIC DNA]</scope>
    <source>
        <strain evidence="2 3">KB10</strain>
    </source>
</reference>
<accession>A0A177YEF8</accession>
<comment type="caution">
    <text evidence="2">The sequence shown here is derived from an EMBL/GenBank/DDBJ whole genome shotgun (WGS) entry which is preliminary data.</text>
</comment>
<proteinExistence type="predicted"/>
<keyword evidence="3" id="KW-1185">Reference proteome</keyword>
<name>A0A177YEF8_9NOCA</name>
<feature type="compositionally biased region" description="Polar residues" evidence="1">
    <location>
        <begin position="67"/>
        <end position="82"/>
    </location>
</feature>
<evidence type="ECO:0000256" key="1">
    <source>
        <dbReference type="SAM" id="MobiDB-lite"/>
    </source>
</evidence>
<dbReference type="AlphaFoldDB" id="A0A177YEF8"/>
<dbReference type="EMBL" id="LVHI01000015">
    <property type="protein sequence ID" value="OAK53841.1"/>
    <property type="molecule type" value="Genomic_DNA"/>
</dbReference>
<protein>
    <submittedName>
        <fullName evidence="2">Uncharacterized protein</fullName>
    </submittedName>
</protein>
<gene>
    <name evidence="2" type="ORF">A3K89_22255</name>
</gene>
<feature type="region of interest" description="Disordered" evidence="1">
    <location>
        <begin position="67"/>
        <end position="91"/>
    </location>
</feature>
<dbReference type="Proteomes" id="UP000077519">
    <property type="component" value="Unassembled WGS sequence"/>
</dbReference>
<evidence type="ECO:0000313" key="3">
    <source>
        <dbReference type="Proteomes" id="UP000077519"/>
    </source>
</evidence>
<evidence type="ECO:0000313" key="2">
    <source>
        <dbReference type="EMBL" id="OAK53841.1"/>
    </source>
</evidence>